<sequence>YCWSLKAKVNVQFLFSRSLLAQVGSPLGANSHSLFCDVLEGGKYQEKRTQCCQWPVGMKGLSQRDAAGRNKSPTKEGTKTS</sequence>
<name>A0A2P4SUH2_BAMTH</name>
<feature type="region of interest" description="Disordered" evidence="1">
    <location>
        <begin position="62"/>
        <end position="81"/>
    </location>
</feature>
<reference evidence="2 3" key="1">
    <citation type="submission" date="2018-01" db="EMBL/GenBank/DDBJ databases">
        <title>Comparison of the Chinese Bamboo Partridge and Red Junglefowl genome sequences highlights the importance of demography in genome evolution.</title>
        <authorList>
            <person name="Tiley G.P."/>
            <person name="Kimball R.T."/>
            <person name="Braun E.L."/>
            <person name="Burleigh J.G."/>
        </authorList>
    </citation>
    <scope>NUCLEOTIDE SEQUENCE [LARGE SCALE GENOMIC DNA]</scope>
    <source>
        <strain evidence="2">RTK389</strain>
        <tissue evidence="2">Blood</tissue>
    </source>
</reference>
<dbReference type="EMBL" id="PPHD01022378">
    <property type="protein sequence ID" value="POI27756.1"/>
    <property type="molecule type" value="Genomic_DNA"/>
</dbReference>
<comment type="caution">
    <text evidence="2">The sequence shown here is derived from an EMBL/GenBank/DDBJ whole genome shotgun (WGS) entry which is preliminary data.</text>
</comment>
<gene>
    <name evidence="2" type="ORF">CIB84_008495</name>
</gene>
<accession>A0A2P4SUH2</accession>
<dbReference type="Proteomes" id="UP000237246">
    <property type="component" value="Unassembled WGS sequence"/>
</dbReference>
<keyword evidence="3" id="KW-1185">Reference proteome</keyword>
<dbReference type="AlphaFoldDB" id="A0A2P4SUH2"/>
<proteinExistence type="predicted"/>
<organism evidence="2 3">
    <name type="scientific">Bambusicola thoracicus</name>
    <name type="common">Chinese bamboo-partridge</name>
    <name type="synonym">Perdix thoracica</name>
    <dbReference type="NCBI Taxonomy" id="9083"/>
    <lineage>
        <taxon>Eukaryota</taxon>
        <taxon>Metazoa</taxon>
        <taxon>Chordata</taxon>
        <taxon>Craniata</taxon>
        <taxon>Vertebrata</taxon>
        <taxon>Euteleostomi</taxon>
        <taxon>Archelosauria</taxon>
        <taxon>Archosauria</taxon>
        <taxon>Dinosauria</taxon>
        <taxon>Saurischia</taxon>
        <taxon>Theropoda</taxon>
        <taxon>Coelurosauria</taxon>
        <taxon>Aves</taxon>
        <taxon>Neognathae</taxon>
        <taxon>Galloanserae</taxon>
        <taxon>Galliformes</taxon>
        <taxon>Phasianidae</taxon>
        <taxon>Perdicinae</taxon>
        <taxon>Bambusicola</taxon>
    </lineage>
</organism>
<evidence type="ECO:0000313" key="3">
    <source>
        <dbReference type="Proteomes" id="UP000237246"/>
    </source>
</evidence>
<feature type="non-terminal residue" evidence="2">
    <location>
        <position position="1"/>
    </location>
</feature>
<protein>
    <submittedName>
        <fullName evidence="2">Uncharacterized protein</fullName>
    </submittedName>
</protein>
<evidence type="ECO:0000256" key="1">
    <source>
        <dbReference type="SAM" id="MobiDB-lite"/>
    </source>
</evidence>
<evidence type="ECO:0000313" key="2">
    <source>
        <dbReference type="EMBL" id="POI27756.1"/>
    </source>
</evidence>